<sequence>MTCSARQMSFSMCKLFHSRKLDIVEVVSEEVIQQEVQGDPYTQLRKYKFPHTSSPSEQNLEQAEVSRRRHVEIVTNSHDPRTKI</sequence>
<feature type="region of interest" description="Disordered" evidence="1">
    <location>
        <begin position="49"/>
        <end position="84"/>
    </location>
</feature>
<dbReference type="AlphaFoldDB" id="A0A1I7ZF96"/>
<evidence type="ECO:0000313" key="3">
    <source>
        <dbReference type="WBParaSite" id="L893_g2575.t1"/>
    </source>
</evidence>
<organism evidence="2 3">
    <name type="scientific">Steinernema glaseri</name>
    <dbReference type="NCBI Taxonomy" id="37863"/>
    <lineage>
        <taxon>Eukaryota</taxon>
        <taxon>Metazoa</taxon>
        <taxon>Ecdysozoa</taxon>
        <taxon>Nematoda</taxon>
        <taxon>Chromadorea</taxon>
        <taxon>Rhabditida</taxon>
        <taxon>Tylenchina</taxon>
        <taxon>Panagrolaimomorpha</taxon>
        <taxon>Strongyloidoidea</taxon>
        <taxon>Steinernematidae</taxon>
        <taxon>Steinernema</taxon>
    </lineage>
</organism>
<evidence type="ECO:0000313" key="2">
    <source>
        <dbReference type="Proteomes" id="UP000095287"/>
    </source>
</evidence>
<dbReference type="WBParaSite" id="L893_g2575.t1">
    <property type="protein sequence ID" value="L893_g2575.t1"/>
    <property type="gene ID" value="L893_g2575"/>
</dbReference>
<accession>A0A1I7ZF96</accession>
<name>A0A1I7ZF96_9BILA</name>
<dbReference type="Proteomes" id="UP000095287">
    <property type="component" value="Unplaced"/>
</dbReference>
<protein>
    <submittedName>
        <fullName evidence="3">Ovule protein</fullName>
    </submittedName>
</protein>
<keyword evidence="2" id="KW-1185">Reference proteome</keyword>
<evidence type="ECO:0000256" key="1">
    <source>
        <dbReference type="SAM" id="MobiDB-lite"/>
    </source>
</evidence>
<proteinExistence type="predicted"/>
<reference evidence="3" key="1">
    <citation type="submission" date="2016-11" db="UniProtKB">
        <authorList>
            <consortium name="WormBaseParasite"/>
        </authorList>
    </citation>
    <scope>IDENTIFICATION</scope>
</reference>
<feature type="compositionally biased region" description="Polar residues" evidence="1">
    <location>
        <begin position="51"/>
        <end position="61"/>
    </location>
</feature>